<dbReference type="PANTHER" id="PTHR44943">
    <property type="entry name" value="CELLULOSE SYNTHASE OPERON PROTEIN C"/>
    <property type="match status" value="1"/>
</dbReference>
<feature type="repeat" description="TPR" evidence="3">
    <location>
        <begin position="69"/>
        <end position="102"/>
    </location>
</feature>
<reference evidence="6 7" key="1">
    <citation type="submission" date="2014-04" db="EMBL/GenBank/DDBJ databases">
        <title>Draft Genome Sequence of Synergistes jonesii.</title>
        <authorList>
            <person name="Coil D.A."/>
            <person name="Eisen J.A."/>
            <person name="Holland-Moritz H.E."/>
        </authorList>
    </citation>
    <scope>NUCLEOTIDE SEQUENCE [LARGE SCALE GENOMIC DNA]</scope>
    <source>
        <strain evidence="6 7">78-1</strain>
    </source>
</reference>
<dbReference type="Gene3D" id="1.25.40.10">
    <property type="entry name" value="Tetratricopeptide repeat domain"/>
    <property type="match status" value="1"/>
</dbReference>
<accession>A0A073ISW8</accession>
<dbReference type="PROSITE" id="PS50293">
    <property type="entry name" value="TPR_REGION"/>
    <property type="match status" value="1"/>
</dbReference>
<dbReference type="EMBL" id="JMKI01000021">
    <property type="protein sequence ID" value="KEJ92655.1"/>
    <property type="molecule type" value="Genomic_DNA"/>
</dbReference>
<keyword evidence="5" id="KW-1133">Transmembrane helix</keyword>
<dbReference type="eggNOG" id="COG0457">
    <property type="taxonomic scope" value="Bacteria"/>
</dbReference>
<dbReference type="SUPFAM" id="SSF48452">
    <property type="entry name" value="TPR-like"/>
    <property type="match status" value="1"/>
</dbReference>
<evidence type="ECO:0000256" key="5">
    <source>
        <dbReference type="SAM" id="Phobius"/>
    </source>
</evidence>
<dbReference type="InterPro" id="IPR051685">
    <property type="entry name" value="Ycf3/AcsC/BcsC/TPR_MFPF"/>
</dbReference>
<evidence type="ECO:0000256" key="4">
    <source>
        <dbReference type="SAM" id="MobiDB-lite"/>
    </source>
</evidence>
<dbReference type="STRING" id="2754.EH55_02535"/>
<dbReference type="AlphaFoldDB" id="A0A073ISW8"/>
<dbReference type="PATRIC" id="fig|2754.20.peg.658"/>
<proteinExistence type="predicted"/>
<keyword evidence="7" id="KW-1185">Reference proteome</keyword>
<feature type="transmembrane region" description="Helical" evidence="5">
    <location>
        <begin position="42"/>
        <end position="63"/>
    </location>
</feature>
<dbReference type="InterPro" id="IPR011990">
    <property type="entry name" value="TPR-like_helical_dom_sf"/>
</dbReference>
<evidence type="ECO:0000313" key="7">
    <source>
        <dbReference type="Proteomes" id="UP000027665"/>
    </source>
</evidence>
<gene>
    <name evidence="6" type="ORF">EH55_02535</name>
</gene>
<dbReference type="Proteomes" id="UP000027665">
    <property type="component" value="Unassembled WGS sequence"/>
</dbReference>
<dbReference type="OrthoDB" id="2647at2"/>
<sequence>MNDRKDEEIKCPDVVPEDQKGMTEEEREWSVKAPPKPRVPRYVFTAAAVVLAVAFAGGGLWYYRTNVMPEKYNLRAEVLMKDGNYAQAEELYEKIIKIRPERRDVLFNIAACREGMGDADGATAFYEEHLKTAKNDARAMTRLGWLYMKKGDYVKALHWFQEAVRRDKKNEELWRMTADAARGAEDAEAAGDALMQLSKLCKKDNEKVLAYARELLALKDYRRALEVFDAAAKGAGAGDARALHGAAAAKAMLGLPTEEKFVIRPGESLGLIKLGAGKEEVKEAMGGAPPDEKSFGVVGGKSMMAEQPVEIWLYNKGDPRREIRLILIANSVNEIETASPAYKTEEGLGISNFLLPKNKDKIKWRRSAENGTLLCLARGGGLTFYASGLNEEGTEAERKLLRVHKGETGIDNLNDLPLLRLVN</sequence>
<protein>
    <submittedName>
        <fullName evidence="6">Uncharacterized protein</fullName>
    </submittedName>
</protein>
<evidence type="ECO:0000256" key="2">
    <source>
        <dbReference type="ARBA" id="ARBA00022803"/>
    </source>
</evidence>
<feature type="region of interest" description="Disordered" evidence="4">
    <location>
        <begin position="1"/>
        <end position="28"/>
    </location>
</feature>
<evidence type="ECO:0000313" key="6">
    <source>
        <dbReference type="EMBL" id="KEJ92655.1"/>
    </source>
</evidence>
<organism evidence="6 7">
    <name type="scientific">Synergistes jonesii</name>
    <dbReference type="NCBI Taxonomy" id="2754"/>
    <lineage>
        <taxon>Bacteria</taxon>
        <taxon>Thermotogati</taxon>
        <taxon>Synergistota</taxon>
        <taxon>Synergistia</taxon>
        <taxon>Synergistales</taxon>
        <taxon>Synergistaceae</taxon>
        <taxon>Synergistes</taxon>
    </lineage>
</organism>
<keyword evidence="2 3" id="KW-0802">TPR repeat</keyword>
<dbReference type="PANTHER" id="PTHR44943:SF8">
    <property type="entry name" value="TPR REPEAT-CONTAINING PROTEIN MJ0263"/>
    <property type="match status" value="1"/>
</dbReference>
<dbReference type="InterPro" id="IPR019734">
    <property type="entry name" value="TPR_rpt"/>
</dbReference>
<keyword evidence="1" id="KW-0677">Repeat</keyword>
<dbReference type="PROSITE" id="PS50005">
    <property type="entry name" value="TPR"/>
    <property type="match status" value="2"/>
</dbReference>
<keyword evidence="5" id="KW-0812">Transmembrane</keyword>
<comment type="caution">
    <text evidence="6">The sequence shown here is derived from an EMBL/GenBank/DDBJ whole genome shotgun (WGS) entry which is preliminary data.</text>
</comment>
<dbReference type="Pfam" id="PF14559">
    <property type="entry name" value="TPR_19"/>
    <property type="match status" value="1"/>
</dbReference>
<dbReference type="GeneID" id="90983235"/>
<evidence type="ECO:0000256" key="3">
    <source>
        <dbReference type="PROSITE-ProRule" id="PRU00339"/>
    </source>
</evidence>
<dbReference type="SMART" id="SM00028">
    <property type="entry name" value="TPR"/>
    <property type="match status" value="3"/>
</dbReference>
<keyword evidence="5" id="KW-0472">Membrane</keyword>
<dbReference type="Pfam" id="PF13432">
    <property type="entry name" value="TPR_16"/>
    <property type="match status" value="1"/>
</dbReference>
<feature type="repeat" description="TPR" evidence="3">
    <location>
        <begin position="137"/>
        <end position="170"/>
    </location>
</feature>
<evidence type="ECO:0000256" key="1">
    <source>
        <dbReference type="ARBA" id="ARBA00022737"/>
    </source>
</evidence>
<dbReference type="RefSeq" id="WP_037975341.1">
    <property type="nucleotide sequence ID" value="NZ_JAXDSK010000002.1"/>
</dbReference>
<name>A0A073ISW8_9BACT</name>